<protein>
    <submittedName>
        <fullName evidence="2">Uncharacterized protein</fullName>
    </submittedName>
</protein>
<dbReference type="RefSeq" id="XP_062652198.1">
    <property type="nucleotide sequence ID" value="XM_062786273.1"/>
</dbReference>
<reference evidence="2" key="2">
    <citation type="submission" date="2023-05" db="EMBL/GenBank/DDBJ databases">
        <authorList>
            <consortium name="Lawrence Berkeley National Laboratory"/>
            <person name="Steindorff A."/>
            <person name="Hensen N."/>
            <person name="Bonometti L."/>
            <person name="Westerberg I."/>
            <person name="Brannstrom I.O."/>
            <person name="Guillou S."/>
            <person name="Cros-Aarteil S."/>
            <person name="Calhoun S."/>
            <person name="Haridas S."/>
            <person name="Kuo A."/>
            <person name="Mondo S."/>
            <person name="Pangilinan J."/>
            <person name="Riley R."/>
            <person name="Labutti K."/>
            <person name="Andreopoulos B."/>
            <person name="Lipzen A."/>
            <person name="Chen C."/>
            <person name="Yanf M."/>
            <person name="Daum C."/>
            <person name="Ng V."/>
            <person name="Clum A."/>
            <person name="Ohm R."/>
            <person name="Martin F."/>
            <person name="Silar P."/>
            <person name="Natvig D."/>
            <person name="Lalanne C."/>
            <person name="Gautier V."/>
            <person name="Ament-Velasquez S.L."/>
            <person name="Kruys A."/>
            <person name="Hutchinson M.I."/>
            <person name="Powell A.J."/>
            <person name="Barry K."/>
            <person name="Miller A.N."/>
            <person name="Grigoriev I.V."/>
            <person name="Debuchy R."/>
            <person name="Gladieux P."/>
            <person name="Thoren M.H."/>
            <person name="Johannesson H."/>
        </authorList>
    </citation>
    <scope>NUCLEOTIDE SEQUENCE</scope>
    <source>
        <strain evidence="2">CBS 731.68</strain>
    </source>
</reference>
<reference evidence="2" key="1">
    <citation type="journal article" date="2023" name="Mol. Phylogenet. Evol.">
        <title>Genome-scale phylogeny and comparative genomics of the fungal order Sordariales.</title>
        <authorList>
            <person name="Hensen N."/>
            <person name="Bonometti L."/>
            <person name="Westerberg I."/>
            <person name="Brannstrom I.O."/>
            <person name="Guillou S."/>
            <person name="Cros-Aarteil S."/>
            <person name="Calhoun S."/>
            <person name="Haridas S."/>
            <person name="Kuo A."/>
            <person name="Mondo S."/>
            <person name="Pangilinan J."/>
            <person name="Riley R."/>
            <person name="LaButti K."/>
            <person name="Andreopoulos B."/>
            <person name="Lipzen A."/>
            <person name="Chen C."/>
            <person name="Yan M."/>
            <person name="Daum C."/>
            <person name="Ng V."/>
            <person name="Clum A."/>
            <person name="Steindorff A."/>
            <person name="Ohm R.A."/>
            <person name="Martin F."/>
            <person name="Silar P."/>
            <person name="Natvig D.O."/>
            <person name="Lalanne C."/>
            <person name="Gautier V."/>
            <person name="Ament-Velasquez S.L."/>
            <person name="Kruys A."/>
            <person name="Hutchinson M.I."/>
            <person name="Powell A.J."/>
            <person name="Barry K."/>
            <person name="Miller A.N."/>
            <person name="Grigoriev I.V."/>
            <person name="Debuchy R."/>
            <person name="Gladieux P."/>
            <person name="Hiltunen Thoren M."/>
            <person name="Johannesson H."/>
        </authorList>
    </citation>
    <scope>NUCLEOTIDE SEQUENCE</scope>
    <source>
        <strain evidence="2">CBS 731.68</strain>
    </source>
</reference>
<name>A0AAN6U8N0_9PEZI</name>
<accession>A0AAN6U8N0</accession>
<feature type="region of interest" description="Disordered" evidence="1">
    <location>
        <begin position="41"/>
        <end position="90"/>
    </location>
</feature>
<evidence type="ECO:0000256" key="1">
    <source>
        <dbReference type="SAM" id="MobiDB-lite"/>
    </source>
</evidence>
<dbReference type="EMBL" id="MU853223">
    <property type="protein sequence ID" value="KAK4128427.1"/>
    <property type="molecule type" value="Genomic_DNA"/>
</dbReference>
<sequence>MDKSWRYGAALSRFPHVAAACMFPWRLPLLASLSGQSHSRIDSDVTAVQKAKSPRHELPSWSANPSDRDSDGLETSLGQQPATVQTEMNRKAELSQYLNCKGG</sequence>
<keyword evidence="3" id="KW-1185">Reference proteome</keyword>
<feature type="compositionally biased region" description="Polar residues" evidence="1">
    <location>
        <begin position="76"/>
        <end position="87"/>
    </location>
</feature>
<gene>
    <name evidence="2" type="ORF">N657DRAFT_21936</name>
</gene>
<evidence type="ECO:0000313" key="3">
    <source>
        <dbReference type="Proteomes" id="UP001302602"/>
    </source>
</evidence>
<evidence type="ECO:0000313" key="2">
    <source>
        <dbReference type="EMBL" id="KAK4128427.1"/>
    </source>
</evidence>
<dbReference type="GeneID" id="87823039"/>
<dbReference type="AlphaFoldDB" id="A0AAN6U8N0"/>
<proteinExistence type="predicted"/>
<comment type="caution">
    <text evidence="2">The sequence shown here is derived from an EMBL/GenBank/DDBJ whole genome shotgun (WGS) entry which is preliminary data.</text>
</comment>
<dbReference type="Proteomes" id="UP001302602">
    <property type="component" value="Unassembled WGS sequence"/>
</dbReference>
<organism evidence="2 3">
    <name type="scientific">Parathielavia appendiculata</name>
    <dbReference type="NCBI Taxonomy" id="2587402"/>
    <lineage>
        <taxon>Eukaryota</taxon>
        <taxon>Fungi</taxon>
        <taxon>Dikarya</taxon>
        <taxon>Ascomycota</taxon>
        <taxon>Pezizomycotina</taxon>
        <taxon>Sordariomycetes</taxon>
        <taxon>Sordariomycetidae</taxon>
        <taxon>Sordariales</taxon>
        <taxon>Chaetomiaceae</taxon>
        <taxon>Parathielavia</taxon>
    </lineage>
</organism>